<comment type="caution">
    <text evidence="1">The sequence shown here is derived from an EMBL/GenBank/DDBJ whole genome shotgun (WGS) entry which is preliminary data.</text>
</comment>
<protein>
    <submittedName>
        <fullName evidence="1">Uncharacterized protein</fullName>
    </submittedName>
</protein>
<dbReference type="EMBL" id="DUZY01000002">
    <property type="protein sequence ID" value="DAD27632.1"/>
    <property type="molecule type" value="Genomic_DNA"/>
</dbReference>
<proteinExistence type="predicted"/>
<evidence type="ECO:0000313" key="2">
    <source>
        <dbReference type="Proteomes" id="UP000607653"/>
    </source>
</evidence>
<dbReference type="Proteomes" id="UP000607653">
    <property type="component" value="Unassembled WGS sequence"/>
</dbReference>
<evidence type="ECO:0000313" key="1">
    <source>
        <dbReference type="EMBL" id="DAD27632.1"/>
    </source>
</evidence>
<organism evidence="1 2">
    <name type="scientific">Nelumbo nucifera</name>
    <name type="common">Sacred lotus</name>
    <dbReference type="NCBI Taxonomy" id="4432"/>
    <lineage>
        <taxon>Eukaryota</taxon>
        <taxon>Viridiplantae</taxon>
        <taxon>Streptophyta</taxon>
        <taxon>Embryophyta</taxon>
        <taxon>Tracheophyta</taxon>
        <taxon>Spermatophyta</taxon>
        <taxon>Magnoliopsida</taxon>
        <taxon>Proteales</taxon>
        <taxon>Nelumbonaceae</taxon>
        <taxon>Nelumbo</taxon>
    </lineage>
</organism>
<gene>
    <name evidence="1" type="ORF">HUJ06_029100</name>
</gene>
<accession>A0A822Y5X0</accession>
<dbReference type="AlphaFoldDB" id="A0A822Y5X0"/>
<sequence>MRCISNKSPTLRNLSAHSNPLQITSINQPYRTSYYFQPPRNWMNGFLTC</sequence>
<reference evidence="1 2" key="1">
    <citation type="journal article" date="2020" name="Mol. Biol. Evol.">
        <title>Distinct Expression and Methylation Patterns for Genes with Different Fates following a Single Whole-Genome Duplication in Flowering Plants.</title>
        <authorList>
            <person name="Shi T."/>
            <person name="Rahmani R.S."/>
            <person name="Gugger P.F."/>
            <person name="Wang M."/>
            <person name="Li H."/>
            <person name="Zhang Y."/>
            <person name="Li Z."/>
            <person name="Wang Q."/>
            <person name="Van de Peer Y."/>
            <person name="Marchal K."/>
            <person name="Chen J."/>
        </authorList>
    </citation>
    <scope>NUCLEOTIDE SEQUENCE [LARGE SCALE GENOMIC DNA]</scope>
    <source>
        <tissue evidence="1">Leaf</tissue>
    </source>
</reference>
<name>A0A822Y5X0_NELNU</name>
<keyword evidence="2" id="KW-1185">Reference proteome</keyword>